<evidence type="ECO:0000259" key="4">
    <source>
        <dbReference type="PROSITE" id="PS51782"/>
    </source>
</evidence>
<evidence type="ECO:0000256" key="3">
    <source>
        <dbReference type="SAM" id="SignalP"/>
    </source>
</evidence>
<name>A0A2I0JDQ2_PUNGR</name>
<feature type="domain" description="LysM" evidence="4">
    <location>
        <begin position="38"/>
        <end position="82"/>
    </location>
</feature>
<sequence>MAARSSFFFLQMAVVLALLVTGSVGILNAEAAEPQCDTVYGVQPGDTCFSVIEASKLTESFFLGINPNINCDKIFVGQWLCVAGIKCKNSNTDSTDVLVLYHRAIHPGFTSIFL</sequence>
<keyword evidence="1" id="KW-0147">Chitin-binding</keyword>
<dbReference type="InterPro" id="IPR036779">
    <property type="entry name" value="LysM_dom_sf"/>
</dbReference>
<dbReference type="CDD" id="cd00118">
    <property type="entry name" value="LysM"/>
    <property type="match status" value="1"/>
</dbReference>
<dbReference type="GO" id="GO:0008061">
    <property type="term" value="F:chitin binding"/>
    <property type="evidence" value="ECO:0007669"/>
    <property type="project" value="UniProtKB-KW"/>
</dbReference>
<comment type="caution">
    <text evidence="5">The sequence shown here is derived from an EMBL/GenBank/DDBJ whole genome shotgun (WGS) entry which is preliminary data.</text>
</comment>
<reference evidence="5 6" key="1">
    <citation type="submission" date="2017-11" db="EMBL/GenBank/DDBJ databases">
        <title>De-novo sequencing of pomegranate (Punica granatum L.) genome.</title>
        <authorList>
            <person name="Akparov Z."/>
            <person name="Amiraslanov A."/>
            <person name="Hajiyeva S."/>
            <person name="Abbasov M."/>
            <person name="Kaur K."/>
            <person name="Hamwieh A."/>
            <person name="Solovyev V."/>
            <person name="Salamov A."/>
            <person name="Braich B."/>
            <person name="Kosarev P."/>
            <person name="Mahmoud A."/>
            <person name="Hajiyev E."/>
            <person name="Babayeva S."/>
            <person name="Izzatullayeva V."/>
            <person name="Mammadov A."/>
            <person name="Mammadov A."/>
            <person name="Sharifova S."/>
            <person name="Ojaghi J."/>
            <person name="Eynullazada K."/>
            <person name="Bayramov B."/>
            <person name="Abdulazimova A."/>
            <person name="Shahmuradov I."/>
        </authorList>
    </citation>
    <scope>NUCLEOTIDE SEQUENCE [LARGE SCALE GENOMIC DNA]</scope>
    <source>
        <strain evidence="6">cv. AG2017</strain>
        <tissue evidence="5">Leaf</tissue>
    </source>
</reference>
<feature type="signal peptide" evidence="3">
    <location>
        <begin position="1"/>
        <end position="17"/>
    </location>
</feature>
<keyword evidence="2" id="KW-0843">Virulence</keyword>
<gene>
    <name evidence="5" type="ORF">CRG98_025475</name>
</gene>
<protein>
    <recommendedName>
        <fullName evidence="4">LysM domain-containing protein</fullName>
    </recommendedName>
</protein>
<evidence type="ECO:0000256" key="2">
    <source>
        <dbReference type="ARBA" id="ARBA00023026"/>
    </source>
</evidence>
<dbReference type="InterPro" id="IPR018392">
    <property type="entry name" value="LysM"/>
</dbReference>
<dbReference type="Gene3D" id="3.10.350.10">
    <property type="entry name" value="LysM domain"/>
    <property type="match status" value="1"/>
</dbReference>
<keyword evidence="6" id="KW-1185">Reference proteome</keyword>
<accession>A0A2I0JDQ2</accession>
<dbReference type="EMBL" id="PGOL01001807">
    <property type="protein sequence ID" value="PKI54143.1"/>
    <property type="molecule type" value="Genomic_DNA"/>
</dbReference>
<dbReference type="PANTHER" id="PTHR34997:SF1">
    <property type="entry name" value="PEPTIDOGLYCAN-BINDING LYSIN DOMAIN"/>
    <property type="match status" value="1"/>
</dbReference>
<evidence type="ECO:0000256" key="1">
    <source>
        <dbReference type="ARBA" id="ARBA00022669"/>
    </source>
</evidence>
<feature type="chain" id="PRO_5014116695" description="LysM domain-containing protein" evidence="3">
    <location>
        <begin position="18"/>
        <end position="114"/>
    </location>
</feature>
<evidence type="ECO:0000313" key="6">
    <source>
        <dbReference type="Proteomes" id="UP000233551"/>
    </source>
</evidence>
<dbReference type="SMART" id="SM00257">
    <property type="entry name" value="LysM"/>
    <property type="match status" value="1"/>
</dbReference>
<proteinExistence type="predicted"/>
<dbReference type="AlphaFoldDB" id="A0A2I0JDQ2"/>
<dbReference type="SUPFAM" id="SSF54106">
    <property type="entry name" value="LysM domain"/>
    <property type="match status" value="1"/>
</dbReference>
<dbReference type="PANTHER" id="PTHR34997">
    <property type="entry name" value="AM15"/>
    <property type="match status" value="1"/>
</dbReference>
<dbReference type="InterPro" id="IPR052210">
    <property type="entry name" value="LysM1-like"/>
</dbReference>
<dbReference type="Pfam" id="PF01476">
    <property type="entry name" value="LysM"/>
    <property type="match status" value="1"/>
</dbReference>
<organism evidence="5 6">
    <name type="scientific">Punica granatum</name>
    <name type="common">Pomegranate</name>
    <dbReference type="NCBI Taxonomy" id="22663"/>
    <lineage>
        <taxon>Eukaryota</taxon>
        <taxon>Viridiplantae</taxon>
        <taxon>Streptophyta</taxon>
        <taxon>Embryophyta</taxon>
        <taxon>Tracheophyta</taxon>
        <taxon>Spermatophyta</taxon>
        <taxon>Magnoliopsida</taxon>
        <taxon>eudicotyledons</taxon>
        <taxon>Gunneridae</taxon>
        <taxon>Pentapetalae</taxon>
        <taxon>rosids</taxon>
        <taxon>malvids</taxon>
        <taxon>Myrtales</taxon>
        <taxon>Lythraceae</taxon>
        <taxon>Punica</taxon>
    </lineage>
</organism>
<dbReference type="PROSITE" id="PS51782">
    <property type="entry name" value="LYSM"/>
    <property type="match status" value="1"/>
</dbReference>
<evidence type="ECO:0000313" key="5">
    <source>
        <dbReference type="EMBL" id="PKI54143.1"/>
    </source>
</evidence>
<dbReference type="STRING" id="22663.A0A2I0JDQ2"/>
<keyword evidence="3" id="KW-0732">Signal</keyword>
<dbReference type="Proteomes" id="UP000233551">
    <property type="component" value="Unassembled WGS sequence"/>
</dbReference>